<sequence>MADLRVDAAAVAWFASAVQAHAGFVGAERAATRQALGSGIVQDALRNTSLVPTGLDLTLAEGA</sequence>
<organism evidence="1 2">
    <name type="scientific">Cellulomonas xiejunii</name>
    <dbReference type="NCBI Taxonomy" id="2968083"/>
    <lineage>
        <taxon>Bacteria</taxon>
        <taxon>Bacillati</taxon>
        <taxon>Actinomycetota</taxon>
        <taxon>Actinomycetes</taxon>
        <taxon>Micrococcales</taxon>
        <taxon>Cellulomonadaceae</taxon>
        <taxon>Cellulomonas</taxon>
    </lineage>
</organism>
<reference evidence="1 2" key="1">
    <citation type="submission" date="2022-07" db="EMBL/GenBank/DDBJ databases">
        <title>Novel species in genus cellulomonas.</title>
        <authorList>
            <person name="Ye L."/>
        </authorList>
    </citation>
    <scope>NUCLEOTIDE SEQUENCE [LARGE SCALE GENOMIC DNA]</scope>
    <source>
        <strain evidence="2">zg-B89</strain>
    </source>
</reference>
<keyword evidence="2" id="KW-1185">Reference proteome</keyword>
<dbReference type="RefSeq" id="WP_227575220.1">
    <property type="nucleotide sequence ID" value="NZ_CP101987.1"/>
</dbReference>
<proteinExistence type="predicted"/>
<dbReference type="Proteomes" id="UP001316384">
    <property type="component" value="Chromosome"/>
</dbReference>
<evidence type="ECO:0000313" key="2">
    <source>
        <dbReference type="Proteomes" id="UP001316384"/>
    </source>
</evidence>
<gene>
    <name evidence="1" type="ORF">NP048_17150</name>
</gene>
<protein>
    <submittedName>
        <fullName evidence="1">Alpha-mannosidase</fullName>
    </submittedName>
</protein>
<name>A0ABY5KQN9_9CELL</name>
<accession>A0ABY5KQN9</accession>
<evidence type="ECO:0000313" key="1">
    <source>
        <dbReference type="EMBL" id="UUI71496.1"/>
    </source>
</evidence>
<dbReference type="EMBL" id="CP101987">
    <property type="protein sequence ID" value="UUI71496.1"/>
    <property type="molecule type" value="Genomic_DNA"/>
</dbReference>